<evidence type="ECO:0000256" key="16">
    <source>
        <dbReference type="ARBA" id="ARBA00042156"/>
    </source>
</evidence>
<dbReference type="GO" id="GO:0005737">
    <property type="term" value="C:cytoplasm"/>
    <property type="evidence" value="ECO:0007669"/>
    <property type="project" value="UniProtKB-SubCell"/>
</dbReference>
<evidence type="ECO:0000256" key="8">
    <source>
        <dbReference type="ARBA" id="ARBA00022771"/>
    </source>
</evidence>
<gene>
    <name evidence="18" type="ORF">A3I29_03505</name>
</gene>
<sequence>MHDKIIIKGARVHNLKNISLEIPKNKLVVVTGLSGSGKSSLAFDTIYAEGQRRYAESMSSFARQFMDVQDKPDVDAIDGLSPTIAIDQKVSTQNPRSTVGTVTEIYDYFRLLFARVGTQYCPECHVAVKIYSTGEIVERAREIARKNKEVKIFSPLVRGEKVSKKELVEKVEKSGYEWVSVDGAMMKINQLLEFDFAENNKYNVDLLIGKIINIKKEDPTKAVEVAADLSNGLVKVESDGGQKLFSTIGLCPSCGRTMPSLDMRSFSFNSPYGACPRCTGLGVTMEVDPSLVIPNNKLTLAEGAIQPWTRITGNQSWYQKILVKVAEKFNFSVSTPVSELPSKTLDIVLYGSGDEKFEVDNKKATFPGVIPDLMQKHLETNSEYVRKEIEQYMRERICPICQGKRLRVESLAVRIGEYTISDVAAMSVEESIVLLKKIFAKGNDLSKNAQSKIVEPIVREITPRLENLDQVGLGYLHLSRSMNTLSGGEVTRVRLASQLSAGLTGIIYILDEPSVGLHPRDNDKLINTLKYLRDLGNSVIVVEHDPAMMEQADYVIDVGPGAGVYGGEIIAAGTLAEFKKSKKSLTAEYLSGRIDIAEEFRKTFKKKSTDKKKSAPKSLVITGAKAFNLKNIEVEIPLQKLVAVTGVSGSGKSTLIIDILGKALAKYFYRAKDEPGSHKSIKGVANIDKVITIDQSPIGRTPRSNPATYTGVFTLIRDLFSSLTEARMRGYDAGKFSFNVKGGRCEACAGEGYVRIPMQFLADVFVECNECSGLRYNQEALEIKYHNKHIADVLKMTVEEAYTFFVEFPSIAEKLNVLREVGLGYVELGQPATTISGGEAQRIKLAQELSRVSTGNTLYILDEPTTGLHFEDTKRLLQVLSQLVAKGNSVLVIEHNLDVIRSSDWVIDMGPEGGKGGGEIVAQGIPADIKKNKKSWTGKYL</sequence>
<dbReference type="GO" id="GO:0009380">
    <property type="term" value="C:excinuclease repair complex"/>
    <property type="evidence" value="ECO:0007669"/>
    <property type="project" value="InterPro"/>
</dbReference>
<keyword evidence="3" id="KW-0479">Metal-binding</keyword>
<dbReference type="InterPro" id="IPR041552">
    <property type="entry name" value="UvrA_DNA-bd"/>
</dbReference>
<keyword evidence="2" id="KW-0963">Cytoplasm</keyword>
<dbReference type="GO" id="GO:0016887">
    <property type="term" value="F:ATP hydrolysis activity"/>
    <property type="evidence" value="ECO:0007669"/>
    <property type="project" value="InterPro"/>
</dbReference>
<dbReference type="Pfam" id="PF17755">
    <property type="entry name" value="UvrA_DNA-bind"/>
    <property type="match status" value="1"/>
</dbReference>
<dbReference type="GO" id="GO:0008270">
    <property type="term" value="F:zinc ion binding"/>
    <property type="evidence" value="ECO:0007669"/>
    <property type="project" value="UniProtKB-KW"/>
</dbReference>
<protein>
    <recommendedName>
        <fullName evidence="15">UvrABC system protein A</fullName>
    </recommendedName>
    <alternativeName>
        <fullName evidence="16">Excinuclease ABC subunit A</fullName>
    </alternativeName>
</protein>
<evidence type="ECO:0000256" key="7">
    <source>
        <dbReference type="ARBA" id="ARBA00022769"/>
    </source>
</evidence>
<comment type="similarity">
    <text evidence="14">Belongs to the ABC transporter superfamily. UvrA family.</text>
</comment>
<dbReference type="InterPro" id="IPR041102">
    <property type="entry name" value="UvrA_inter"/>
</dbReference>
<dbReference type="NCBIfam" id="TIGR00630">
    <property type="entry name" value="uvra"/>
    <property type="match status" value="1"/>
</dbReference>
<evidence type="ECO:0000256" key="15">
    <source>
        <dbReference type="ARBA" id="ARBA00039316"/>
    </source>
</evidence>
<comment type="subcellular location">
    <subcellularLocation>
        <location evidence="1">Cytoplasm</location>
    </subcellularLocation>
</comment>
<dbReference type="NCBIfam" id="NF001503">
    <property type="entry name" value="PRK00349.1"/>
    <property type="match status" value="1"/>
</dbReference>
<dbReference type="STRING" id="1798689.A3I29_03505"/>
<keyword evidence="9" id="KW-0862">Zinc</keyword>
<comment type="caution">
    <text evidence="18">The sequence shown here is derived from an EMBL/GenBank/DDBJ whole genome shotgun (WGS) entry which is preliminary data.</text>
</comment>
<organism evidence="18 19">
    <name type="scientific">Candidatus Magasanikbacteria bacterium RIFCSPLOWO2_02_FULL_44_11</name>
    <dbReference type="NCBI Taxonomy" id="1798689"/>
    <lineage>
        <taxon>Bacteria</taxon>
        <taxon>Candidatus Magasanikiibacteriota</taxon>
    </lineage>
</organism>
<evidence type="ECO:0000256" key="4">
    <source>
        <dbReference type="ARBA" id="ARBA00022737"/>
    </source>
</evidence>
<accession>A0A1F6NA38</accession>
<dbReference type="InterPro" id="IPR027417">
    <property type="entry name" value="P-loop_NTPase"/>
</dbReference>
<evidence type="ECO:0000256" key="13">
    <source>
        <dbReference type="ARBA" id="ARBA00023204"/>
    </source>
</evidence>
<evidence type="ECO:0000256" key="11">
    <source>
        <dbReference type="ARBA" id="ARBA00022881"/>
    </source>
</evidence>
<evidence type="ECO:0000259" key="17">
    <source>
        <dbReference type="PROSITE" id="PS50893"/>
    </source>
</evidence>
<dbReference type="Gene3D" id="3.40.50.300">
    <property type="entry name" value="P-loop containing nucleotide triphosphate hydrolases"/>
    <property type="match status" value="3"/>
</dbReference>
<name>A0A1F6NA38_9BACT</name>
<evidence type="ECO:0000256" key="14">
    <source>
        <dbReference type="ARBA" id="ARBA00038000"/>
    </source>
</evidence>
<reference evidence="18 19" key="1">
    <citation type="journal article" date="2016" name="Nat. Commun.">
        <title>Thousands of microbial genomes shed light on interconnected biogeochemical processes in an aquifer system.</title>
        <authorList>
            <person name="Anantharaman K."/>
            <person name="Brown C.T."/>
            <person name="Hug L.A."/>
            <person name="Sharon I."/>
            <person name="Castelle C.J."/>
            <person name="Probst A.J."/>
            <person name="Thomas B.C."/>
            <person name="Singh A."/>
            <person name="Wilkins M.J."/>
            <person name="Karaoz U."/>
            <person name="Brodie E.L."/>
            <person name="Williams K.H."/>
            <person name="Hubbard S.S."/>
            <person name="Banfield J.F."/>
        </authorList>
    </citation>
    <scope>NUCLEOTIDE SEQUENCE [LARGE SCALE GENOMIC DNA]</scope>
</reference>
<feature type="domain" description="ABC transporter" evidence="17">
    <location>
        <begin position="614"/>
        <end position="934"/>
    </location>
</feature>
<evidence type="ECO:0000256" key="10">
    <source>
        <dbReference type="ARBA" id="ARBA00022840"/>
    </source>
</evidence>
<keyword evidence="4" id="KW-0677">Repeat</keyword>
<dbReference type="Proteomes" id="UP000178726">
    <property type="component" value="Unassembled WGS sequence"/>
</dbReference>
<keyword evidence="5" id="KW-0547">Nucleotide-binding</keyword>
<dbReference type="InterPro" id="IPR004602">
    <property type="entry name" value="UvrA"/>
</dbReference>
<dbReference type="GO" id="GO:0005524">
    <property type="term" value="F:ATP binding"/>
    <property type="evidence" value="ECO:0007669"/>
    <property type="project" value="UniProtKB-KW"/>
</dbReference>
<dbReference type="Gene3D" id="1.10.8.280">
    <property type="entry name" value="ABC transporter ATPase domain-like"/>
    <property type="match status" value="1"/>
</dbReference>
<dbReference type="Pfam" id="PF17760">
    <property type="entry name" value="UvrA_inter"/>
    <property type="match status" value="1"/>
</dbReference>
<dbReference type="InterPro" id="IPR017871">
    <property type="entry name" value="ABC_transporter-like_CS"/>
</dbReference>
<dbReference type="Gene3D" id="1.20.1580.10">
    <property type="entry name" value="ABC transporter ATPase like domain"/>
    <property type="match status" value="3"/>
</dbReference>
<keyword evidence="10" id="KW-0067">ATP-binding</keyword>
<dbReference type="SUPFAM" id="SSF52540">
    <property type="entry name" value="P-loop containing nucleoside triphosphate hydrolases"/>
    <property type="match status" value="2"/>
</dbReference>
<dbReference type="GO" id="GO:0004518">
    <property type="term" value="F:nuclease activity"/>
    <property type="evidence" value="ECO:0007669"/>
    <property type="project" value="UniProtKB-KW"/>
</dbReference>
<evidence type="ECO:0000256" key="9">
    <source>
        <dbReference type="ARBA" id="ARBA00022833"/>
    </source>
</evidence>
<dbReference type="PROSITE" id="PS50893">
    <property type="entry name" value="ABC_TRANSPORTER_2"/>
    <property type="match status" value="1"/>
</dbReference>
<dbReference type="PROSITE" id="PS00211">
    <property type="entry name" value="ABC_TRANSPORTER_1"/>
    <property type="match status" value="1"/>
</dbReference>
<keyword evidence="12" id="KW-0238">DNA-binding</keyword>
<dbReference type="GO" id="GO:0006289">
    <property type="term" value="P:nucleotide-excision repair"/>
    <property type="evidence" value="ECO:0007669"/>
    <property type="project" value="InterPro"/>
</dbReference>
<evidence type="ECO:0000313" key="18">
    <source>
        <dbReference type="EMBL" id="OGH80721.1"/>
    </source>
</evidence>
<proteinExistence type="inferred from homology"/>
<dbReference type="CDD" id="cd03271">
    <property type="entry name" value="ABC_UvrA_II"/>
    <property type="match status" value="1"/>
</dbReference>
<evidence type="ECO:0000256" key="2">
    <source>
        <dbReference type="ARBA" id="ARBA00022490"/>
    </source>
</evidence>
<evidence type="ECO:0000256" key="6">
    <source>
        <dbReference type="ARBA" id="ARBA00022763"/>
    </source>
</evidence>
<dbReference type="PANTHER" id="PTHR43152:SF1">
    <property type="entry name" value="UVRA PROTEIN"/>
    <property type="match status" value="1"/>
</dbReference>
<keyword evidence="11" id="KW-0267">Excision nuclease</keyword>
<keyword evidence="7" id="KW-0228">DNA excision</keyword>
<evidence type="ECO:0000256" key="5">
    <source>
        <dbReference type="ARBA" id="ARBA00022741"/>
    </source>
</evidence>
<dbReference type="GO" id="GO:0003677">
    <property type="term" value="F:DNA binding"/>
    <property type="evidence" value="ECO:0007669"/>
    <property type="project" value="UniProtKB-KW"/>
</dbReference>
<keyword evidence="6" id="KW-0227">DNA damage</keyword>
<evidence type="ECO:0000256" key="12">
    <source>
        <dbReference type="ARBA" id="ARBA00023125"/>
    </source>
</evidence>
<dbReference type="AlphaFoldDB" id="A0A1F6NA38"/>
<evidence type="ECO:0000313" key="19">
    <source>
        <dbReference type="Proteomes" id="UP000178726"/>
    </source>
</evidence>
<dbReference type="EMBL" id="MFQK01000034">
    <property type="protein sequence ID" value="OGH80721.1"/>
    <property type="molecule type" value="Genomic_DNA"/>
</dbReference>
<dbReference type="Gene3D" id="3.30.190.20">
    <property type="match status" value="1"/>
</dbReference>
<dbReference type="PANTHER" id="PTHR43152">
    <property type="entry name" value="UVRABC SYSTEM PROTEIN A"/>
    <property type="match status" value="1"/>
</dbReference>
<keyword evidence="8" id="KW-0863">Zinc-finger</keyword>
<evidence type="ECO:0000256" key="1">
    <source>
        <dbReference type="ARBA" id="ARBA00004496"/>
    </source>
</evidence>
<dbReference type="InterPro" id="IPR003439">
    <property type="entry name" value="ABC_transporter-like_ATP-bd"/>
</dbReference>
<evidence type="ECO:0000256" key="3">
    <source>
        <dbReference type="ARBA" id="ARBA00022723"/>
    </source>
</evidence>
<keyword evidence="13" id="KW-0234">DNA repair</keyword>